<proteinExistence type="predicted"/>
<organism evidence="1 2">
    <name type="scientific">Coemansia helicoidea</name>
    <dbReference type="NCBI Taxonomy" id="1286919"/>
    <lineage>
        <taxon>Eukaryota</taxon>
        <taxon>Fungi</taxon>
        <taxon>Fungi incertae sedis</taxon>
        <taxon>Zoopagomycota</taxon>
        <taxon>Kickxellomycotina</taxon>
        <taxon>Kickxellomycetes</taxon>
        <taxon>Kickxellales</taxon>
        <taxon>Kickxellaceae</taxon>
        <taxon>Coemansia</taxon>
    </lineage>
</organism>
<dbReference type="EMBL" id="JANBUN010001478">
    <property type="protein sequence ID" value="KAJ2797959.1"/>
    <property type="molecule type" value="Genomic_DNA"/>
</dbReference>
<reference evidence="1" key="1">
    <citation type="submission" date="2022-07" db="EMBL/GenBank/DDBJ databases">
        <title>Phylogenomic reconstructions and comparative analyses of Kickxellomycotina fungi.</title>
        <authorList>
            <person name="Reynolds N.K."/>
            <person name="Stajich J.E."/>
            <person name="Barry K."/>
            <person name="Grigoriev I.V."/>
            <person name="Crous P."/>
            <person name="Smith M.E."/>
        </authorList>
    </citation>
    <scope>NUCLEOTIDE SEQUENCE</scope>
    <source>
        <strain evidence="1">BCRC 34780</strain>
    </source>
</reference>
<dbReference type="Proteomes" id="UP001140087">
    <property type="component" value="Unassembled WGS sequence"/>
</dbReference>
<keyword evidence="2" id="KW-1185">Reference proteome</keyword>
<name>A0ACC1KZE8_9FUNG</name>
<evidence type="ECO:0000313" key="2">
    <source>
        <dbReference type="Proteomes" id="UP001140087"/>
    </source>
</evidence>
<sequence>MLLARSELAAGGGGPELLDAYAGGLLGHLGLHAPPSPRLANSNPGSSSQGVPAQALAMLGPLLPGAAADSSSAGSPQCFSLRESRYCGGWFGEYAMSTLVTVGGRNVSSAAELDAAMDAYFGSPDEHSYINRFFGCQSWDGRAVPRYRVSYTCRSILESQEVQDCNRGRPPAPALCTSSCGAYVQGWSALTSNHSMCVNNALAEDRRRTLASGCRAWPYNGTASCVESVESSAEVC</sequence>
<comment type="caution">
    <text evidence="1">The sequence shown here is derived from an EMBL/GenBank/DDBJ whole genome shotgun (WGS) entry which is preliminary data.</text>
</comment>
<protein>
    <submittedName>
        <fullName evidence="1">Uncharacterized protein</fullName>
    </submittedName>
</protein>
<accession>A0ACC1KZE8</accession>
<feature type="non-terminal residue" evidence="1">
    <location>
        <position position="236"/>
    </location>
</feature>
<gene>
    <name evidence="1" type="ORF">H4R21_004118</name>
</gene>
<evidence type="ECO:0000313" key="1">
    <source>
        <dbReference type="EMBL" id="KAJ2797959.1"/>
    </source>
</evidence>